<gene>
    <name evidence="1" type="ORF">POM88_018670</name>
</gene>
<evidence type="ECO:0000313" key="2">
    <source>
        <dbReference type="Proteomes" id="UP001237642"/>
    </source>
</evidence>
<dbReference type="EMBL" id="JAUIZM010000004">
    <property type="protein sequence ID" value="KAK1390492.1"/>
    <property type="molecule type" value="Genomic_DNA"/>
</dbReference>
<evidence type="ECO:0000313" key="1">
    <source>
        <dbReference type="EMBL" id="KAK1390492.1"/>
    </source>
</evidence>
<name>A0AAD8IUA5_9APIA</name>
<sequence length="518" mass="59687">MSHDTFLVFWLRGVVGPEKNGHFYGSFNGSKCNFLLFTSPEEAEKALNQFRGSSDCFVQPISTVEYESKSYLAVESFESLKINQDPSDERNNCLKKILKLAINLDLINQFNDGFDKLVMVSGRPKLCTLCDRTVGAKQQACELSKVMKKIVKVNCKDDKFRTDFLQKLDAAYTITDLRNCFYHPLLMTHAERIFFHPKCMLLIQISYGRIDHKVKLNYVWDRPDPSARANRSVSTWNALVKHSKFSGLKAMFEVKNLLGLKVVYGISNYEWHRFVRNTFQHVNDNAVANSESVPYDNLYEMMAELEHLFPELLSAMHSYMIHTDLYCEFERQGTSDNTIMTLIHAKMESLTRDLEEKIIPFAEFLQMIDMFDFILAKISVHCMDSRFMEDIRKGIRGDKKKVEVIGGNTLDDVTSKINNKRASNALRNLQRYLIFFNECVCQLENSNNLPLQNVVHIAIRTKCKNAKIAKAFSTKLSSCGLPDRDVVNKILQLRYLTTKQRSDFNLRASKLGAQLRIE</sequence>
<dbReference type="AlphaFoldDB" id="A0AAD8IUA5"/>
<reference evidence="1" key="1">
    <citation type="submission" date="2023-02" db="EMBL/GenBank/DDBJ databases">
        <title>Genome of toxic invasive species Heracleum sosnowskyi carries increased number of genes despite the absence of recent whole-genome duplications.</title>
        <authorList>
            <person name="Schelkunov M."/>
            <person name="Shtratnikova V."/>
            <person name="Makarenko M."/>
            <person name="Klepikova A."/>
            <person name="Omelchenko D."/>
            <person name="Novikova G."/>
            <person name="Obukhova E."/>
            <person name="Bogdanov V."/>
            <person name="Penin A."/>
            <person name="Logacheva M."/>
        </authorList>
    </citation>
    <scope>NUCLEOTIDE SEQUENCE</scope>
    <source>
        <strain evidence="1">Hsosn_3</strain>
        <tissue evidence="1">Leaf</tissue>
    </source>
</reference>
<reference evidence="1" key="2">
    <citation type="submission" date="2023-05" db="EMBL/GenBank/DDBJ databases">
        <authorList>
            <person name="Schelkunov M.I."/>
        </authorList>
    </citation>
    <scope>NUCLEOTIDE SEQUENCE</scope>
    <source>
        <strain evidence="1">Hsosn_3</strain>
        <tissue evidence="1">Leaf</tissue>
    </source>
</reference>
<keyword evidence="2" id="KW-1185">Reference proteome</keyword>
<proteinExistence type="predicted"/>
<accession>A0AAD8IUA5</accession>
<protein>
    <submittedName>
        <fullName evidence="1">Uncharacterized protein</fullName>
    </submittedName>
</protein>
<organism evidence="1 2">
    <name type="scientific">Heracleum sosnowskyi</name>
    <dbReference type="NCBI Taxonomy" id="360622"/>
    <lineage>
        <taxon>Eukaryota</taxon>
        <taxon>Viridiplantae</taxon>
        <taxon>Streptophyta</taxon>
        <taxon>Embryophyta</taxon>
        <taxon>Tracheophyta</taxon>
        <taxon>Spermatophyta</taxon>
        <taxon>Magnoliopsida</taxon>
        <taxon>eudicotyledons</taxon>
        <taxon>Gunneridae</taxon>
        <taxon>Pentapetalae</taxon>
        <taxon>asterids</taxon>
        <taxon>campanulids</taxon>
        <taxon>Apiales</taxon>
        <taxon>Apiaceae</taxon>
        <taxon>Apioideae</taxon>
        <taxon>apioid superclade</taxon>
        <taxon>Tordylieae</taxon>
        <taxon>Tordyliinae</taxon>
        <taxon>Heracleum</taxon>
    </lineage>
</organism>
<dbReference type="Proteomes" id="UP001237642">
    <property type="component" value="Unassembled WGS sequence"/>
</dbReference>
<comment type="caution">
    <text evidence="1">The sequence shown here is derived from an EMBL/GenBank/DDBJ whole genome shotgun (WGS) entry which is preliminary data.</text>
</comment>